<keyword evidence="3" id="KW-0804">Transcription</keyword>
<dbReference type="PRINTS" id="PR00455">
    <property type="entry name" value="HTHTETR"/>
</dbReference>
<protein>
    <submittedName>
        <fullName evidence="6">HTH-type transcriptional repressor KstR2</fullName>
    </submittedName>
</protein>
<dbReference type="InterPro" id="IPR001647">
    <property type="entry name" value="HTH_TetR"/>
</dbReference>
<dbReference type="SUPFAM" id="SSF48498">
    <property type="entry name" value="Tetracyclin repressor-like, C-terminal domain"/>
    <property type="match status" value="1"/>
</dbReference>
<dbReference type="PANTHER" id="PTHR47506">
    <property type="entry name" value="TRANSCRIPTIONAL REGULATORY PROTEIN"/>
    <property type="match status" value="1"/>
</dbReference>
<evidence type="ECO:0000256" key="4">
    <source>
        <dbReference type="PROSITE-ProRule" id="PRU00335"/>
    </source>
</evidence>
<dbReference type="PROSITE" id="PS50977">
    <property type="entry name" value="HTH_TETR_2"/>
    <property type="match status" value="1"/>
</dbReference>
<dbReference type="RefSeq" id="WP_085824789.1">
    <property type="nucleotide sequence ID" value="NZ_FWFP01000018.1"/>
</dbReference>
<name>A0A1X7ACE1_9RHOB</name>
<reference evidence="7" key="1">
    <citation type="submission" date="2017-03" db="EMBL/GenBank/DDBJ databases">
        <authorList>
            <person name="Rodrigo-Torres L."/>
            <person name="Arahal R.D."/>
            <person name="Lucena T."/>
        </authorList>
    </citation>
    <scope>NUCLEOTIDE SEQUENCE [LARGE SCALE GENOMIC DNA]</scope>
    <source>
        <strain evidence="7">CECT 8411</strain>
    </source>
</reference>
<organism evidence="6 7">
    <name type="scientific">Ruegeria meonggei</name>
    <dbReference type="NCBI Taxonomy" id="1446476"/>
    <lineage>
        <taxon>Bacteria</taxon>
        <taxon>Pseudomonadati</taxon>
        <taxon>Pseudomonadota</taxon>
        <taxon>Alphaproteobacteria</taxon>
        <taxon>Rhodobacterales</taxon>
        <taxon>Roseobacteraceae</taxon>
        <taxon>Ruegeria</taxon>
    </lineage>
</organism>
<keyword evidence="1" id="KW-0805">Transcription regulation</keyword>
<dbReference type="Pfam" id="PF00440">
    <property type="entry name" value="TetR_N"/>
    <property type="match status" value="1"/>
</dbReference>
<keyword evidence="2 4" id="KW-0238">DNA-binding</keyword>
<feature type="DNA-binding region" description="H-T-H motif" evidence="4">
    <location>
        <begin position="33"/>
        <end position="52"/>
    </location>
</feature>
<dbReference type="InterPro" id="IPR011075">
    <property type="entry name" value="TetR_C"/>
</dbReference>
<evidence type="ECO:0000256" key="2">
    <source>
        <dbReference type="ARBA" id="ARBA00023125"/>
    </source>
</evidence>
<proteinExistence type="predicted"/>
<dbReference type="Proteomes" id="UP000193778">
    <property type="component" value="Unassembled WGS sequence"/>
</dbReference>
<dbReference type="InterPro" id="IPR036271">
    <property type="entry name" value="Tet_transcr_reg_TetR-rel_C_sf"/>
</dbReference>
<feature type="domain" description="HTH tetR-type" evidence="5">
    <location>
        <begin position="10"/>
        <end position="70"/>
    </location>
</feature>
<dbReference type="OrthoDB" id="9811084at2"/>
<sequence length="195" mass="21339">MPRMSEAEKQRSHNRILDAAAQLFRERGVEATSVADVMKAAGMTHGGFYRHFESKEDLIAAAFRHAVDDVVSGMEREEASEGQERERQDYIAKYLSQAHVQDSRHGCPLAAMGTELARTKGASRHAGAQASDRMAALLRDTSETGSDQGLATMALLMGTITLARLAGTEEEADRALEAGRTAIDLLQDHWPKDRS</sequence>
<evidence type="ECO:0000259" key="5">
    <source>
        <dbReference type="PROSITE" id="PS50977"/>
    </source>
</evidence>
<dbReference type="Gene3D" id="1.10.357.10">
    <property type="entry name" value="Tetracycline Repressor, domain 2"/>
    <property type="match status" value="1"/>
</dbReference>
<gene>
    <name evidence="6" type="primary">kstR2_3</name>
    <name evidence="6" type="ORF">RUM8411_04357</name>
</gene>
<evidence type="ECO:0000313" key="7">
    <source>
        <dbReference type="Proteomes" id="UP000193778"/>
    </source>
</evidence>
<dbReference type="AlphaFoldDB" id="A0A1X7ACE1"/>
<evidence type="ECO:0000256" key="1">
    <source>
        <dbReference type="ARBA" id="ARBA00023015"/>
    </source>
</evidence>
<dbReference type="Pfam" id="PF16925">
    <property type="entry name" value="TetR_C_13"/>
    <property type="match status" value="1"/>
</dbReference>
<dbReference type="Gene3D" id="1.10.10.60">
    <property type="entry name" value="Homeodomain-like"/>
    <property type="match status" value="1"/>
</dbReference>
<dbReference type="SUPFAM" id="SSF46689">
    <property type="entry name" value="Homeodomain-like"/>
    <property type="match status" value="1"/>
</dbReference>
<evidence type="ECO:0000256" key="3">
    <source>
        <dbReference type="ARBA" id="ARBA00023163"/>
    </source>
</evidence>
<dbReference type="GO" id="GO:0003677">
    <property type="term" value="F:DNA binding"/>
    <property type="evidence" value="ECO:0007669"/>
    <property type="project" value="UniProtKB-UniRule"/>
</dbReference>
<dbReference type="EMBL" id="FWFP01000018">
    <property type="protein sequence ID" value="SLN76214.1"/>
    <property type="molecule type" value="Genomic_DNA"/>
</dbReference>
<dbReference type="PANTHER" id="PTHR47506:SF7">
    <property type="entry name" value="TRANSCRIPTIONAL REGULATORY PROTEIN"/>
    <property type="match status" value="1"/>
</dbReference>
<accession>A0A1X7ACE1</accession>
<evidence type="ECO:0000313" key="6">
    <source>
        <dbReference type="EMBL" id="SLN76214.1"/>
    </source>
</evidence>
<dbReference type="InterPro" id="IPR009057">
    <property type="entry name" value="Homeodomain-like_sf"/>
</dbReference>
<keyword evidence="7" id="KW-1185">Reference proteome</keyword>